<organism evidence="1 2">
    <name type="scientific">Terrabacter terrigena</name>
    <dbReference type="NCBI Taxonomy" id="574718"/>
    <lineage>
        <taxon>Bacteria</taxon>
        <taxon>Bacillati</taxon>
        <taxon>Actinomycetota</taxon>
        <taxon>Actinomycetes</taxon>
        <taxon>Micrococcales</taxon>
        <taxon>Intrasporangiaceae</taxon>
        <taxon>Terrabacter</taxon>
    </lineage>
</organism>
<evidence type="ECO:0000313" key="2">
    <source>
        <dbReference type="Proteomes" id="UP001597046"/>
    </source>
</evidence>
<gene>
    <name evidence="1" type="ORF">ACFQ2V_14040</name>
</gene>
<dbReference type="Proteomes" id="UP001597046">
    <property type="component" value="Unassembled WGS sequence"/>
</dbReference>
<reference evidence="2" key="1">
    <citation type="journal article" date="2019" name="Int. J. Syst. Evol. Microbiol.">
        <title>The Global Catalogue of Microorganisms (GCM) 10K type strain sequencing project: providing services to taxonomists for standard genome sequencing and annotation.</title>
        <authorList>
            <consortium name="The Broad Institute Genomics Platform"/>
            <consortium name="The Broad Institute Genome Sequencing Center for Infectious Disease"/>
            <person name="Wu L."/>
            <person name="Ma J."/>
        </authorList>
    </citation>
    <scope>NUCLEOTIDE SEQUENCE [LARGE SCALE GENOMIC DNA]</scope>
    <source>
        <strain evidence="2">CCUG 57508</strain>
    </source>
</reference>
<evidence type="ECO:0000313" key="1">
    <source>
        <dbReference type="EMBL" id="MFD1055431.1"/>
    </source>
</evidence>
<comment type="caution">
    <text evidence="1">The sequence shown here is derived from an EMBL/GenBank/DDBJ whole genome shotgun (WGS) entry which is preliminary data.</text>
</comment>
<proteinExistence type="predicted"/>
<name>A0ABW3MXW9_9MICO</name>
<accession>A0ABW3MXW9</accession>
<evidence type="ECO:0008006" key="3">
    <source>
        <dbReference type="Google" id="ProtNLM"/>
    </source>
</evidence>
<dbReference type="EMBL" id="JBHTKH010000009">
    <property type="protein sequence ID" value="MFD1055431.1"/>
    <property type="molecule type" value="Genomic_DNA"/>
</dbReference>
<protein>
    <recommendedName>
        <fullName evidence="3">HK97 gp10 family phage protein</fullName>
    </recommendedName>
</protein>
<sequence>MSDFEVTGADQLKRLAKALGEVDDVRFRKELHKGLRDAVTRQKPVVAQGLEKALPARLRARGAAVKQSVSVNASHDPGVTVAIRYGNAGRGIGAVNAKLINQQGILRHRVFGSNQWVDQRVGGQGWFDKGWQNAAPAVRAEIEKVVERLEDEIVQKARAR</sequence>
<dbReference type="RefSeq" id="WP_386053468.1">
    <property type="nucleotide sequence ID" value="NZ_JBHTKH010000009.1"/>
</dbReference>
<keyword evidence="2" id="KW-1185">Reference proteome</keyword>